<feature type="domain" description="N-acetyltransferase" evidence="1">
    <location>
        <begin position="85"/>
        <end position="186"/>
    </location>
</feature>
<evidence type="ECO:0000259" key="1">
    <source>
        <dbReference type="Pfam" id="PF00583"/>
    </source>
</evidence>
<dbReference type="InterPro" id="IPR016181">
    <property type="entry name" value="Acyl_CoA_acyltransferase"/>
</dbReference>
<dbReference type="Gene3D" id="3.40.630.30">
    <property type="match status" value="1"/>
</dbReference>
<accession>A0A7X7R7N5</accession>
<dbReference type="GO" id="GO:0016747">
    <property type="term" value="F:acyltransferase activity, transferring groups other than amino-acyl groups"/>
    <property type="evidence" value="ECO:0007669"/>
    <property type="project" value="InterPro"/>
</dbReference>
<dbReference type="Proteomes" id="UP000536534">
    <property type="component" value="Unassembled WGS sequence"/>
</dbReference>
<keyword evidence="2" id="KW-0808">Transferase</keyword>
<comment type="caution">
    <text evidence="2">The sequence shown here is derived from an EMBL/GenBank/DDBJ whole genome shotgun (WGS) entry which is preliminary data.</text>
</comment>
<evidence type="ECO:0000313" key="3">
    <source>
        <dbReference type="Proteomes" id="UP000536534"/>
    </source>
</evidence>
<reference evidence="2 3" key="1">
    <citation type="journal article" date="2020" name="Biotechnol. Biofuels">
        <title>New insights from the biogas microbiome by comprehensive genome-resolved metagenomics of nearly 1600 species originating from multiple anaerobic digesters.</title>
        <authorList>
            <person name="Campanaro S."/>
            <person name="Treu L."/>
            <person name="Rodriguez-R L.M."/>
            <person name="Kovalovszki A."/>
            <person name="Ziels R.M."/>
            <person name="Maus I."/>
            <person name="Zhu X."/>
            <person name="Kougias P.G."/>
            <person name="Basile A."/>
            <person name="Luo G."/>
            <person name="Schluter A."/>
            <person name="Konstantinidis K.T."/>
            <person name="Angelidaki I."/>
        </authorList>
    </citation>
    <scope>NUCLEOTIDE SEQUENCE [LARGE SCALE GENOMIC DNA]</scope>
    <source>
        <strain evidence="2">AS06rmzACSIP_256</strain>
    </source>
</reference>
<sequence length="231" mass="26024">MSLVQVRKLIAELGRREAALYIIARLLERASRGRIRLIRYHFVAQPVPDSPRSASRPSTSSRIRSVDADDPIVPAFPRPPAVIAQRFADGATCFVAETGERFAGFIWLKRDAYEEDEVRCRYEWVPPERCAWDYDVYVEPEFRIGRTFSRLWETANAHLAADGVRWSLSRISAFNPGSLAAHRRLGIRPLCAATFLVAGPIQLSFLPQPPYLHLGTGPQSRPVLRLSAPDT</sequence>
<organism evidence="2 3">
    <name type="scientific">Thauera phenolivorans</name>
    <dbReference type="NCBI Taxonomy" id="1792543"/>
    <lineage>
        <taxon>Bacteria</taxon>
        <taxon>Pseudomonadati</taxon>
        <taxon>Pseudomonadota</taxon>
        <taxon>Betaproteobacteria</taxon>
        <taxon>Rhodocyclales</taxon>
        <taxon>Zoogloeaceae</taxon>
        <taxon>Thauera</taxon>
    </lineage>
</organism>
<dbReference type="CDD" id="cd04301">
    <property type="entry name" value="NAT_SF"/>
    <property type="match status" value="1"/>
</dbReference>
<dbReference type="InterPro" id="IPR000182">
    <property type="entry name" value="GNAT_dom"/>
</dbReference>
<protein>
    <submittedName>
        <fullName evidence="2">GNAT family N-acetyltransferase</fullName>
    </submittedName>
</protein>
<proteinExistence type="predicted"/>
<name>A0A7X7R7N5_9RHOO</name>
<evidence type="ECO:0000313" key="2">
    <source>
        <dbReference type="EMBL" id="NLF53714.1"/>
    </source>
</evidence>
<dbReference type="Pfam" id="PF00583">
    <property type="entry name" value="Acetyltransf_1"/>
    <property type="match status" value="1"/>
</dbReference>
<dbReference type="SUPFAM" id="SSF55729">
    <property type="entry name" value="Acyl-CoA N-acyltransferases (Nat)"/>
    <property type="match status" value="1"/>
</dbReference>
<dbReference type="EMBL" id="JAAYYV010000124">
    <property type="protein sequence ID" value="NLF53714.1"/>
    <property type="molecule type" value="Genomic_DNA"/>
</dbReference>
<dbReference type="AlphaFoldDB" id="A0A7X7R7N5"/>
<gene>
    <name evidence="2" type="ORF">GX576_04820</name>
</gene>